<dbReference type="InterPro" id="IPR001584">
    <property type="entry name" value="Integrase_cat-core"/>
</dbReference>
<dbReference type="AlphaFoldDB" id="A0AAV3NXW7"/>
<evidence type="ECO:0000259" key="1">
    <source>
        <dbReference type="PROSITE" id="PS50994"/>
    </source>
</evidence>
<feature type="domain" description="Integrase catalytic" evidence="1">
    <location>
        <begin position="20"/>
        <end position="132"/>
    </location>
</feature>
<keyword evidence="3" id="KW-1185">Reference proteome</keyword>
<accession>A0AAV3NXW7</accession>
<dbReference type="PANTHER" id="PTHR42648">
    <property type="entry name" value="TRANSPOSASE, PUTATIVE-RELATED"/>
    <property type="match status" value="1"/>
</dbReference>
<dbReference type="InterPro" id="IPR039537">
    <property type="entry name" value="Retrotran_Ty1/copia-like"/>
</dbReference>
<dbReference type="Proteomes" id="UP001454036">
    <property type="component" value="Unassembled WGS sequence"/>
</dbReference>
<dbReference type="GO" id="GO:0015074">
    <property type="term" value="P:DNA integration"/>
    <property type="evidence" value="ECO:0007669"/>
    <property type="project" value="InterPro"/>
</dbReference>
<proteinExistence type="predicted"/>
<reference evidence="2 3" key="1">
    <citation type="submission" date="2024-01" db="EMBL/GenBank/DDBJ databases">
        <title>The complete chloroplast genome sequence of Lithospermum erythrorhizon: insights into the phylogenetic relationship among Boraginaceae species and the maternal lineages of purple gromwells.</title>
        <authorList>
            <person name="Okada T."/>
            <person name="Watanabe K."/>
        </authorList>
    </citation>
    <scope>NUCLEOTIDE SEQUENCE [LARGE SCALE GENOMIC DNA]</scope>
</reference>
<dbReference type="EMBL" id="BAABME010000622">
    <property type="protein sequence ID" value="GAA0144265.1"/>
    <property type="molecule type" value="Genomic_DNA"/>
</dbReference>
<evidence type="ECO:0000313" key="2">
    <source>
        <dbReference type="EMBL" id="GAA0144265.1"/>
    </source>
</evidence>
<dbReference type="Gene3D" id="3.30.420.10">
    <property type="entry name" value="Ribonuclease H-like superfamily/Ribonuclease H"/>
    <property type="match status" value="1"/>
</dbReference>
<dbReference type="InterPro" id="IPR036397">
    <property type="entry name" value="RNaseH_sf"/>
</dbReference>
<organism evidence="2 3">
    <name type="scientific">Lithospermum erythrorhizon</name>
    <name type="common">Purple gromwell</name>
    <name type="synonym">Lithospermum officinale var. erythrorhizon</name>
    <dbReference type="NCBI Taxonomy" id="34254"/>
    <lineage>
        <taxon>Eukaryota</taxon>
        <taxon>Viridiplantae</taxon>
        <taxon>Streptophyta</taxon>
        <taxon>Embryophyta</taxon>
        <taxon>Tracheophyta</taxon>
        <taxon>Spermatophyta</taxon>
        <taxon>Magnoliopsida</taxon>
        <taxon>eudicotyledons</taxon>
        <taxon>Gunneridae</taxon>
        <taxon>Pentapetalae</taxon>
        <taxon>asterids</taxon>
        <taxon>lamiids</taxon>
        <taxon>Boraginales</taxon>
        <taxon>Boraginaceae</taxon>
        <taxon>Boraginoideae</taxon>
        <taxon>Lithospermeae</taxon>
        <taxon>Lithospermum</taxon>
    </lineage>
</organism>
<protein>
    <recommendedName>
        <fullName evidence="1">Integrase catalytic domain-containing protein</fullName>
    </recommendedName>
</protein>
<comment type="caution">
    <text evidence="2">The sequence shown here is derived from an EMBL/GenBank/DDBJ whole genome shotgun (WGS) entry which is preliminary data.</text>
</comment>
<sequence length="153" mass="17882">MSNFFIIKAAQAYFPLSTTKTSSPFELVHADIWGPYRKPTYTGSRYFLTIMDDYTRVVWTFKLRDKTVVPQIIKEFLKMIPTQFSRLVKVFRSDNGSEFLNKYCTELFALTLHIQMEWVKESIGNYCKLQGLCCFNQECQGSFGEKPCLLQHT</sequence>
<dbReference type="Pfam" id="PF00665">
    <property type="entry name" value="rve"/>
    <property type="match status" value="1"/>
</dbReference>
<evidence type="ECO:0000313" key="3">
    <source>
        <dbReference type="Proteomes" id="UP001454036"/>
    </source>
</evidence>
<name>A0AAV3NXW7_LITER</name>
<dbReference type="InterPro" id="IPR012337">
    <property type="entry name" value="RNaseH-like_sf"/>
</dbReference>
<dbReference type="PANTHER" id="PTHR42648:SF31">
    <property type="entry name" value="RNA-DIRECTED DNA POLYMERASE"/>
    <property type="match status" value="1"/>
</dbReference>
<dbReference type="SUPFAM" id="SSF53098">
    <property type="entry name" value="Ribonuclease H-like"/>
    <property type="match status" value="1"/>
</dbReference>
<dbReference type="GO" id="GO:0003676">
    <property type="term" value="F:nucleic acid binding"/>
    <property type="evidence" value="ECO:0007669"/>
    <property type="project" value="InterPro"/>
</dbReference>
<dbReference type="PROSITE" id="PS50994">
    <property type="entry name" value="INTEGRASE"/>
    <property type="match status" value="1"/>
</dbReference>
<gene>
    <name evidence="2" type="ORF">LIER_04758</name>
</gene>